<dbReference type="Gene3D" id="3.40.50.150">
    <property type="entry name" value="Vaccinia Virus protein VP39"/>
    <property type="match status" value="1"/>
</dbReference>
<evidence type="ECO:0000313" key="3">
    <source>
        <dbReference type="EMBL" id="MCW0481488.1"/>
    </source>
</evidence>
<comment type="caution">
    <text evidence="3">The sequence shown here is derived from an EMBL/GenBank/DDBJ whole genome shotgun (WGS) entry which is preliminary data.</text>
</comment>
<feature type="domain" description="Methyltransferase" evidence="2">
    <location>
        <begin position="51"/>
        <end position="156"/>
    </location>
</feature>
<dbReference type="SUPFAM" id="SSF53335">
    <property type="entry name" value="S-adenosyl-L-methionine-dependent methyltransferases"/>
    <property type="match status" value="1"/>
</dbReference>
<dbReference type="PANTHER" id="PTHR43861">
    <property type="entry name" value="TRANS-ACONITATE 2-METHYLTRANSFERASE-RELATED"/>
    <property type="match status" value="1"/>
</dbReference>
<evidence type="ECO:0000259" key="2">
    <source>
        <dbReference type="Pfam" id="PF13847"/>
    </source>
</evidence>
<dbReference type="CDD" id="cd02440">
    <property type="entry name" value="AdoMet_MTases"/>
    <property type="match status" value="1"/>
</dbReference>
<keyword evidence="1" id="KW-0472">Membrane</keyword>
<keyword evidence="1" id="KW-1133">Transmembrane helix</keyword>
<dbReference type="GO" id="GO:0008168">
    <property type="term" value="F:methyltransferase activity"/>
    <property type="evidence" value="ECO:0007669"/>
    <property type="project" value="UniProtKB-KW"/>
</dbReference>
<protein>
    <submittedName>
        <fullName evidence="3">Methyltransferase domain-containing protein</fullName>
    </submittedName>
</protein>
<evidence type="ECO:0000256" key="1">
    <source>
        <dbReference type="SAM" id="Phobius"/>
    </source>
</evidence>
<gene>
    <name evidence="3" type="ORF">N2K84_02030</name>
</gene>
<dbReference type="InterPro" id="IPR029063">
    <property type="entry name" value="SAM-dependent_MTases_sf"/>
</dbReference>
<keyword evidence="1" id="KW-0812">Transmembrane</keyword>
<accession>A0AA42C476</accession>
<name>A0AA42C476_9BACT</name>
<dbReference type="EMBL" id="JAPAAF010000002">
    <property type="protein sequence ID" value="MCW0481488.1"/>
    <property type="molecule type" value="Genomic_DNA"/>
</dbReference>
<sequence length="271" mass="31238">MQYDPIKRSLGRVFNQTPALRKLFYRLLDLLLLRAWHVGEELKKLNLPETAHILDAGSGFGQYTYRMSRMFPKASILAVDVKEDQIADCNRFFGQIKRAGRVRFEEADLTRFVQPGKFSLIISIDVMEHIEEDVQVFRNFHQSLTEEGVLLISTPSDQGGSDVHDHDHEEGVHGFIDEHVRDGYNIREIEEKLKLAGFSRVEARYSYGKPGRLSWRLSMKYPIQLLGASKLFFVLLPFYYLIVFPLAALLNYRDVKSRHTTGTGLIVKAFK</sequence>
<feature type="transmembrane region" description="Helical" evidence="1">
    <location>
        <begin position="231"/>
        <end position="250"/>
    </location>
</feature>
<dbReference type="InterPro" id="IPR025714">
    <property type="entry name" value="Methyltranfer_dom"/>
</dbReference>
<dbReference type="RefSeq" id="WP_282590098.1">
    <property type="nucleotide sequence ID" value="NZ_JAPAAF010000002.1"/>
</dbReference>
<evidence type="ECO:0000313" key="4">
    <source>
        <dbReference type="Proteomes" id="UP001163821"/>
    </source>
</evidence>
<dbReference type="AlphaFoldDB" id="A0AA42C476"/>
<dbReference type="GO" id="GO:0032259">
    <property type="term" value="P:methylation"/>
    <property type="evidence" value="ECO:0007669"/>
    <property type="project" value="UniProtKB-KW"/>
</dbReference>
<organism evidence="3 4">
    <name type="scientific">Gaoshiqia sediminis</name>
    <dbReference type="NCBI Taxonomy" id="2986998"/>
    <lineage>
        <taxon>Bacteria</taxon>
        <taxon>Pseudomonadati</taxon>
        <taxon>Bacteroidota</taxon>
        <taxon>Bacteroidia</taxon>
        <taxon>Marinilabiliales</taxon>
        <taxon>Prolixibacteraceae</taxon>
        <taxon>Gaoshiqia</taxon>
    </lineage>
</organism>
<reference evidence="3" key="1">
    <citation type="submission" date="2022-10" db="EMBL/GenBank/DDBJ databases">
        <title>Gaoshiqiia sediminis gen. nov., sp. nov., isolated from coastal sediment.</title>
        <authorList>
            <person name="Yu W.X."/>
            <person name="Mu D.S."/>
            <person name="Du J.Z."/>
            <person name="Liang Y.Q."/>
        </authorList>
    </citation>
    <scope>NUCLEOTIDE SEQUENCE</scope>
    <source>
        <strain evidence="3">A06</strain>
    </source>
</reference>
<keyword evidence="3" id="KW-0808">Transferase</keyword>
<keyword evidence="3" id="KW-0489">Methyltransferase</keyword>
<proteinExistence type="predicted"/>
<dbReference type="Proteomes" id="UP001163821">
    <property type="component" value="Unassembled WGS sequence"/>
</dbReference>
<dbReference type="Pfam" id="PF13847">
    <property type="entry name" value="Methyltransf_31"/>
    <property type="match status" value="1"/>
</dbReference>
<keyword evidence="4" id="KW-1185">Reference proteome</keyword>